<dbReference type="PROSITE" id="PS50110">
    <property type="entry name" value="RESPONSE_REGULATORY"/>
    <property type="match status" value="1"/>
</dbReference>
<dbReference type="PANTHER" id="PTHR37299:SF1">
    <property type="entry name" value="STAGE 0 SPORULATION PROTEIN A HOMOLOG"/>
    <property type="match status" value="1"/>
</dbReference>
<proteinExistence type="predicted"/>
<dbReference type="SUPFAM" id="SSF52172">
    <property type="entry name" value="CheY-like"/>
    <property type="match status" value="1"/>
</dbReference>
<dbReference type="Proteomes" id="UP000186112">
    <property type="component" value="Unassembled WGS sequence"/>
</dbReference>
<dbReference type="InterPro" id="IPR046947">
    <property type="entry name" value="LytR-like"/>
</dbReference>
<evidence type="ECO:0000313" key="4">
    <source>
        <dbReference type="EMBL" id="OLS03034.1"/>
    </source>
</evidence>
<evidence type="ECO:0000313" key="5">
    <source>
        <dbReference type="Proteomes" id="UP000186112"/>
    </source>
</evidence>
<protein>
    <submittedName>
        <fullName evidence="4">Transcriptional regulatory protein YpdB</fullName>
    </submittedName>
</protein>
<dbReference type="PROSITE" id="PS50930">
    <property type="entry name" value="HTH_LYTTR"/>
    <property type="match status" value="1"/>
</dbReference>
<feature type="modified residue" description="4-aspartylphosphate" evidence="1">
    <location>
        <position position="60"/>
    </location>
</feature>
<dbReference type="GO" id="GO:0000156">
    <property type="term" value="F:phosphorelay response regulator activity"/>
    <property type="evidence" value="ECO:0007669"/>
    <property type="project" value="InterPro"/>
</dbReference>
<dbReference type="Pfam" id="PF04397">
    <property type="entry name" value="LytTR"/>
    <property type="match status" value="1"/>
</dbReference>
<dbReference type="InterPro" id="IPR001789">
    <property type="entry name" value="Sig_transdc_resp-reg_receiver"/>
</dbReference>
<dbReference type="EMBL" id="LTDM01000011">
    <property type="protein sequence ID" value="OLS03034.1"/>
    <property type="molecule type" value="Genomic_DNA"/>
</dbReference>
<evidence type="ECO:0000259" key="2">
    <source>
        <dbReference type="PROSITE" id="PS50110"/>
    </source>
</evidence>
<accession>A0A1U7M6S6</accession>
<dbReference type="PANTHER" id="PTHR37299">
    <property type="entry name" value="TRANSCRIPTIONAL REGULATOR-RELATED"/>
    <property type="match status" value="1"/>
</dbReference>
<dbReference type="InterPro" id="IPR007492">
    <property type="entry name" value="LytTR_DNA-bd_dom"/>
</dbReference>
<dbReference type="GO" id="GO:0003677">
    <property type="term" value="F:DNA binding"/>
    <property type="evidence" value="ECO:0007669"/>
    <property type="project" value="InterPro"/>
</dbReference>
<evidence type="ECO:0000256" key="1">
    <source>
        <dbReference type="PROSITE-ProRule" id="PRU00169"/>
    </source>
</evidence>
<dbReference type="AlphaFoldDB" id="A0A1U7M6S6"/>
<feature type="domain" description="HTH LytTR-type" evidence="3">
    <location>
        <begin position="135"/>
        <end position="233"/>
    </location>
</feature>
<dbReference type="Pfam" id="PF00072">
    <property type="entry name" value="Response_reg"/>
    <property type="match status" value="1"/>
</dbReference>
<name>A0A1U7M6S6_TISCR</name>
<dbReference type="RefSeq" id="WP_075725254.1">
    <property type="nucleotide sequence ID" value="NZ_LTDM01000011.1"/>
</dbReference>
<dbReference type="SMART" id="SM00448">
    <property type="entry name" value="REC"/>
    <property type="match status" value="1"/>
</dbReference>
<organism evidence="4 5">
    <name type="scientific">Tissierella creatinophila DSM 6911</name>
    <dbReference type="NCBI Taxonomy" id="1123403"/>
    <lineage>
        <taxon>Bacteria</taxon>
        <taxon>Bacillati</taxon>
        <taxon>Bacillota</taxon>
        <taxon>Tissierellia</taxon>
        <taxon>Tissierellales</taxon>
        <taxon>Tissierellaceae</taxon>
        <taxon>Tissierella</taxon>
    </lineage>
</organism>
<feature type="domain" description="Response regulatory" evidence="2">
    <location>
        <begin position="3"/>
        <end position="123"/>
    </location>
</feature>
<dbReference type="SMART" id="SM00850">
    <property type="entry name" value="LytTR"/>
    <property type="match status" value="1"/>
</dbReference>
<dbReference type="Gene3D" id="3.40.50.2300">
    <property type="match status" value="1"/>
</dbReference>
<dbReference type="Gene3D" id="2.40.50.1020">
    <property type="entry name" value="LytTr DNA-binding domain"/>
    <property type="match status" value="1"/>
</dbReference>
<keyword evidence="5" id="KW-1185">Reference proteome</keyword>
<sequence length="241" mass="29229">MFNIAICEDDKNFALELNKTIYRKFLNYNLKCKIQIFYSGEDILHNIFDLGERYDIIFFDIELPGVDGIEVAKNIRYLDEDSIFIFITYLNEKVYEALNLNIFHFIRKDYFHKEIDNILELLIKKLDYLTKSYLFSIGDEEIYFKLHDILYFEVLNRKLILNTEDKKHISNYRSLKDIPFNLIENYFYEVYRGVVINLNHVRDFKDDKIILSNDAVIYIARRRSNDFKQEFYKFIASKREE</sequence>
<comment type="caution">
    <text evidence="4">The sequence shown here is derived from an EMBL/GenBank/DDBJ whole genome shotgun (WGS) entry which is preliminary data.</text>
</comment>
<reference evidence="4 5" key="1">
    <citation type="submission" date="2016-02" db="EMBL/GenBank/DDBJ databases">
        <title>Genome sequence of Tissierella creatinophila DSM 6911.</title>
        <authorList>
            <person name="Poehlein A."/>
            <person name="Daniel R."/>
        </authorList>
    </citation>
    <scope>NUCLEOTIDE SEQUENCE [LARGE SCALE GENOMIC DNA]</scope>
    <source>
        <strain evidence="4 5">DSM 6911</strain>
    </source>
</reference>
<dbReference type="InterPro" id="IPR011006">
    <property type="entry name" value="CheY-like_superfamily"/>
</dbReference>
<gene>
    <name evidence="4" type="primary">ypdB_1</name>
    <name evidence="4" type="ORF">TICRE_07300</name>
</gene>
<evidence type="ECO:0000259" key="3">
    <source>
        <dbReference type="PROSITE" id="PS50930"/>
    </source>
</evidence>
<dbReference type="OrthoDB" id="1701771at2"/>
<keyword evidence="1" id="KW-0597">Phosphoprotein</keyword>